<dbReference type="InterPro" id="IPR032675">
    <property type="entry name" value="LRR_dom_sf"/>
</dbReference>
<dbReference type="Gene3D" id="3.80.10.10">
    <property type="entry name" value="Ribonuclease Inhibitor"/>
    <property type="match status" value="1"/>
</dbReference>
<gene>
    <name evidence="1" type="ORF">HMPREF1177_01546</name>
</gene>
<proteinExistence type="predicted"/>
<dbReference type="RefSeq" id="WP_023887561.1">
    <property type="nucleotide sequence ID" value="NZ_KI635563.1"/>
</dbReference>
<keyword evidence="2" id="KW-1185">Reference proteome</keyword>
<comment type="caution">
    <text evidence="1">The sequence shown here is derived from an EMBL/GenBank/DDBJ whole genome shotgun (WGS) entry which is preliminary data.</text>
</comment>
<accession>V7IAZ9</accession>
<dbReference type="Proteomes" id="UP000018554">
    <property type="component" value="Unassembled WGS sequence"/>
</dbReference>
<evidence type="ECO:0008006" key="3">
    <source>
        <dbReference type="Google" id="ProtNLM"/>
    </source>
</evidence>
<name>V7IAZ9_EIKCO</name>
<evidence type="ECO:0000313" key="2">
    <source>
        <dbReference type="Proteomes" id="UP000018554"/>
    </source>
</evidence>
<dbReference type="EMBL" id="AZGQ01000007">
    <property type="protein sequence ID" value="ETA83385.1"/>
    <property type="molecule type" value="Genomic_DNA"/>
</dbReference>
<dbReference type="SUPFAM" id="SSF52058">
    <property type="entry name" value="L domain-like"/>
    <property type="match status" value="1"/>
</dbReference>
<reference evidence="1 2" key="1">
    <citation type="submission" date="2013-11" db="EMBL/GenBank/DDBJ databases">
        <title>The Genome Sequence of Eikenella corrodens CC92I.</title>
        <authorList>
            <consortium name="The Broad Institute Genomics Platform"/>
            <person name="Earl A."/>
            <person name="Allen-Vercoe E."/>
            <person name="Daigneault M."/>
            <person name="Young S.K."/>
            <person name="Zeng Q."/>
            <person name="Gargeya S."/>
            <person name="Fitzgerald M."/>
            <person name="Abouelleil A."/>
            <person name="Alvarado L."/>
            <person name="Chapman S.B."/>
            <person name="Gainer-Dewar J."/>
            <person name="Goldberg J."/>
            <person name="Griggs A."/>
            <person name="Gujja S."/>
            <person name="Hansen M."/>
            <person name="Howarth C."/>
            <person name="Imamovic A."/>
            <person name="Ireland A."/>
            <person name="Larimer J."/>
            <person name="McCowan C."/>
            <person name="Murphy C."/>
            <person name="Pearson M."/>
            <person name="Poon T.W."/>
            <person name="Priest M."/>
            <person name="Roberts A."/>
            <person name="Saif S."/>
            <person name="Shea T."/>
            <person name="Sykes S."/>
            <person name="Wortman J."/>
            <person name="Nusbaum C."/>
            <person name="Birren B."/>
        </authorList>
    </citation>
    <scope>NUCLEOTIDE SEQUENCE [LARGE SCALE GENOMIC DNA]</scope>
    <source>
        <strain evidence="1 2">CC92I</strain>
    </source>
</reference>
<dbReference type="AlphaFoldDB" id="V7IAZ9"/>
<sequence length="218" mass="25256">METYFYNKNINCIEVQPAFIRTAMRQAKRYRCGIRILSRPTVAINPPPAPKHAVVDFTDLAAYPELPHLQIEHDLESPEFINTDALYRFEQLDTLVIAQPIDIDLSQLPALKDLRLDYHKKIRNIGQCTRLERLYLWSYKGKDLTEFQNLTRLKDLLLVRPSVCTLNGIENLTALETIDISYARSLNDISALHRLQEKHQVKNIGLPEKFHDEGFGQK</sequence>
<evidence type="ECO:0000313" key="1">
    <source>
        <dbReference type="EMBL" id="ETA83385.1"/>
    </source>
</evidence>
<protein>
    <recommendedName>
        <fullName evidence="3">Leucine-rich repeat domain-containing protein</fullName>
    </recommendedName>
</protein>
<organism evidence="1 2">
    <name type="scientific">Eikenella corrodens CC92I</name>
    <dbReference type="NCBI Taxonomy" id="1073362"/>
    <lineage>
        <taxon>Bacteria</taxon>
        <taxon>Pseudomonadati</taxon>
        <taxon>Pseudomonadota</taxon>
        <taxon>Betaproteobacteria</taxon>
        <taxon>Neisseriales</taxon>
        <taxon>Neisseriaceae</taxon>
        <taxon>Eikenella</taxon>
    </lineage>
</organism>
<dbReference type="PATRIC" id="fig|1073362.3.peg.1771"/>
<dbReference type="HOGENOM" id="CLU_1233694_0_0_4"/>